<dbReference type="Proteomes" id="UP000828048">
    <property type="component" value="Chromosome 2"/>
</dbReference>
<protein>
    <submittedName>
        <fullName evidence="1">Uncharacterized protein</fullName>
    </submittedName>
</protein>
<organism evidence="1 2">
    <name type="scientific">Vaccinium darrowii</name>
    <dbReference type="NCBI Taxonomy" id="229202"/>
    <lineage>
        <taxon>Eukaryota</taxon>
        <taxon>Viridiplantae</taxon>
        <taxon>Streptophyta</taxon>
        <taxon>Embryophyta</taxon>
        <taxon>Tracheophyta</taxon>
        <taxon>Spermatophyta</taxon>
        <taxon>Magnoliopsida</taxon>
        <taxon>eudicotyledons</taxon>
        <taxon>Gunneridae</taxon>
        <taxon>Pentapetalae</taxon>
        <taxon>asterids</taxon>
        <taxon>Ericales</taxon>
        <taxon>Ericaceae</taxon>
        <taxon>Vaccinioideae</taxon>
        <taxon>Vaccinieae</taxon>
        <taxon>Vaccinium</taxon>
    </lineage>
</organism>
<comment type="caution">
    <text evidence="1">The sequence shown here is derived from an EMBL/GenBank/DDBJ whole genome shotgun (WGS) entry which is preliminary data.</text>
</comment>
<gene>
    <name evidence="1" type="ORF">Vadar_008750</name>
</gene>
<reference evidence="1 2" key="1">
    <citation type="journal article" date="2021" name="Hortic Res">
        <title>High-quality reference genome and annotation aids understanding of berry development for evergreen blueberry (Vaccinium darrowii).</title>
        <authorList>
            <person name="Yu J."/>
            <person name="Hulse-Kemp A.M."/>
            <person name="Babiker E."/>
            <person name="Staton M."/>
        </authorList>
    </citation>
    <scope>NUCLEOTIDE SEQUENCE [LARGE SCALE GENOMIC DNA]</scope>
    <source>
        <strain evidence="2">cv. NJ 8807/NJ 8810</strain>
        <tissue evidence="1">Young leaf</tissue>
    </source>
</reference>
<accession>A0ACB7WZK3</accession>
<name>A0ACB7WZK3_9ERIC</name>
<sequence length="337" mass="37160">MEVSSVQQLCEHLISSAIQRCRIADHLCRLSVLLKSSPSFEPPLVRISVSDTGVGSCLEEFQGLKYTMDPTSAEKWDGVLSLTTTGFGDDEIYHYHLNLKENTSTRRLTKLPSSSKNGATFSGTELNLSIFGTLDGLRTKLTHFLGKMLILKNHNVVIELAVECGDFPASRCENIVPANESIALSSATSNIERLKSGLEEYVVKHGNSLSDICHSCFSDGLHLKVGSGVACCTESHRNTGQVMEAVIIISELSDPTTPCCFRACDSKTEVLYFKDFSPFSISQAALNGLTSIDWKSYGLTLRSIADQDGYAFLEWENLPENTRIDLVLHCYHKEYPS</sequence>
<dbReference type="EMBL" id="CM037152">
    <property type="protein sequence ID" value="KAH7833685.1"/>
    <property type="molecule type" value="Genomic_DNA"/>
</dbReference>
<proteinExistence type="predicted"/>
<keyword evidence="2" id="KW-1185">Reference proteome</keyword>
<evidence type="ECO:0000313" key="2">
    <source>
        <dbReference type="Proteomes" id="UP000828048"/>
    </source>
</evidence>
<evidence type="ECO:0000313" key="1">
    <source>
        <dbReference type="EMBL" id="KAH7833685.1"/>
    </source>
</evidence>